<dbReference type="AlphaFoldDB" id="A0A239IL66"/>
<dbReference type="SUPFAM" id="SSF53756">
    <property type="entry name" value="UDP-Glycosyltransferase/glycogen phosphorylase"/>
    <property type="match status" value="1"/>
</dbReference>
<keyword evidence="1" id="KW-0808">Transferase</keyword>
<accession>A0A239IL66</accession>
<dbReference type="OrthoDB" id="9807795at2"/>
<keyword evidence="2" id="KW-1185">Reference proteome</keyword>
<gene>
    <name evidence="1" type="ORF">SAMN06295912_12523</name>
</gene>
<proteinExistence type="predicted"/>
<evidence type="ECO:0000313" key="2">
    <source>
        <dbReference type="Proteomes" id="UP000198281"/>
    </source>
</evidence>
<reference evidence="2" key="1">
    <citation type="submission" date="2017-06" db="EMBL/GenBank/DDBJ databases">
        <authorList>
            <person name="Varghese N."/>
            <person name="Submissions S."/>
        </authorList>
    </citation>
    <scope>NUCLEOTIDE SEQUENCE [LARGE SCALE GENOMIC DNA]</scope>
    <source>
        <strain evidence="2">LNB2</strain>
    </source>
</reference>
<dbReference type="Gene3D" id="3.40.50.2000">
    <property type="entry name" value="Glycogen Phosphorylase B"/>
    <property type="match status" value="1"/>
</dbReference>
<dbReference type="Proteomes" id="UP000198281">
    <property type="component" value="Unassembled WGS sequence"/>
</dbReference>
<dbReference type="Pfam" id="PF13692">
    <property type="entry name" value="Glyco_trans_1_4"/>
    <property type="match status" value="1"/>
</dbReference>
<sequence length="389" mass="42585">MSRKLVVAVRGDFTPLNCGYHRRTADLVAFLAGCFPGTAVYSHYEHPVDPWTDEAIARFEVRFPGVDLILDHAPRAVRLLGRLKNAALAFAPAAAPAILRWTVGSATANYRKMAKEADRYLFVMNTVDTYAALNGFRFNSLVETHDIKFANYCRRAGRSAAGLRAVGKLRSEVAVLERACGIIAISPVDASIFRTLVTETPTFWVPSYDEPDDAAPAAASHVYDHDLLFVGSDNIFNVTGICTYLADNRVWLKRRRIAIAGRVCATPEVVVLARSWPGLDLLGFVDDLAPVYAGARAVLSPVEGTGLKIKMVDALAHGRPVLASTHSRDGLPPGFEHCVLPLDRETVEKLLDDPEALAAASRAARDYHARFLEAGDRRKLKDFIAAMLN</sequence>
<organism evidence="1 2">
    <name type="scientific">Edaphosphingomonas laterariae</name>
    <dbReference type="NCBI Taxonomy" id="861865"/>
    <lineage>
        <taxon>Bacteria</taxon>
        <taxon>Pseudomonadati</taxon>
        <taxon>Pseudomonadota</taxon>
        <taxon>Alphaproteobacteria</taxon>
        <taxon>Sphingomonadales</taxon>
        <taxon>Rhizorhabdaceae</taxon>
        <taxon>Edaphosphingomonas</taxon>
    </lineage>
</organism>
<protein>
    <submittedName>
        <fullName evidence="1">Glycosyl transferases group 1</fullName>
    </submittedName>
</protein>
<dbReference type="RefSeq" id="WP_144033832.1">
    <property type="nucleotide sequence ID" value="NZ_FZOS01000025.1"/>
</dbReference>
<dbReference type="EMBL" id="FZOS01000025">
    <property type="protein sequence ID" value="SNS93968.1"/>
    <property type="molecule type" value="Genomic_DNA"/>
</dbReference>
<evidence type="ECO:0000313" key="1">
    <source>
        <dbReference type="EMBL" id="SNS93968.1"/>
    </source>
</evidence>
<dbReference type="GO" id="GO:0016740">
    <property type="term" value="F:transferase activity"/>
    <property type="evidence" value="ECO:0007669"/>
    <property type="project" value="UniProtKB-KW"/>
</dbReference>
<name>A0A239IL66_9SPHN</name>